<feature type="non-terminal residue" evidence="1">
    <location>
        <position position="1"/>
    </location>
</feature>
<accession>A0A0K2UNE7</accession>
<name>A0A0K2UNE7_LEPSM</name>
<proteinExistence type="predicted"/>
<evidence type="ECO:0000313" key="1">
    <source>
        <dbReference type="EMBL" id="CDW39788.1"/>
    </source>
</evidence>
<sequence length="56" mass="6477">SLLLFSCIYIYMYVHIRVGFCIYKNTEVLINNRCIIPPDLSFSSLLSVVLDLSTFK</sequence>
<dbReference type="EMBL" id="HACA01022427">
    <property type="protein sequence ID" value="CDW39788.1"/>
    <property type="molecule type" value="Transcribed_RNA"/>
</dbReference>
<protein>
    <submittedName>
        <fullName evidence="1">Uncharacterized protein</fullName>
    </submittedName>
</protein>
<reference evidence="1" key="1">
    <citation type="submission" date="2014-05" db="EMBL/GenBank/DDBJ databases">
        <authorList>
            <person name="Chronopoulou M."/>
        </authorList>
    </citation>
    <scope>NUCLEOTIDE SEQUENCE</scope>
    <source>
        <tissue evidence="1">Whole organism</tissue>
    </source>
</reference>
<organism evidence="1">
    <name type="scientific">Lepeophtheirus salmonis</name>
    <name type="common">Salmon louse</name>
    <name type="synonym">Caligus salmonis</name>
    <dbReference type="NCBI Taxonomy" id="72036"/>
    <lineage>
        <taxon>Eukaryota</taxon>
        <taxon>Metazoa</taxon>
        <taxon>Ecdysozoa</taxon>
        <taxon>Arthropoda</taxon>
        <taxon>Crustacea</taxon>
        <taxon>Multicrustacea</taxon>
        <taxon>Hexanauplia</taxon>
        <taxon>Copepoda</taxon>
        <taxon>Siphonostomatoida</taxon>
        <taxon>Caligidae</taxon>
        <taxon>Lepeophtheirus</taxon>
    </lineage>
</organism>
<dbReference type="AlphaFoldDB" id="A0A0K2UNE7"/>